<evidence type="ECO:0000313" key="1">
    <source>
        <dbReference type="EMBL" id="OSI13839.1"/>
    </source>
</evidence>
<sequence length="247" mass="28105">MANSNIEWTERTWNPITGCTKLSPGCKNCYAESMAKRLQSMNTPGYENGFALTLMGGRLKEPADRKKPAVYFVNSMSDTFHENVPFAYIDRIFETVRQTPQHTYQVLTKRAERMAEYFATRTVPENVWLGVSVEDRRYGLPRIELLRNIPATVRFISCEPLLEDLGPLNLTNIEWVVVGGESGSKARQMQPAWVDNIRQQCEATGAAFFFKQWGSWGADGIKRSKRANGCLLNGSVRQEFPMSLHRK</sequence>
<reference evidence="2" key="1">
    <citation type="submission" date="2017-01" db="EMBL/GenBank/DDBJ databases">
        <authorList>
            <person name="Mah S.A."/>
            <person name="Swanson W.J."/>
            <person name="Moy G.W."/>
            <person name="Vacquier V.D."/>
        </authorList>
    </citation>
    <scope>NUCLEOTIDE SEQUENCE [LARGE SCALE GENOMIC DNA]</scope>
    <source>
        <strain evidence="2">124861</strain>
    </source>
</reference>
<dbReference type="EMBL" id="MTAB01000083">
    <property type="protein sequence ID" value="OSI13839.1"/>
    <property type="molecule type" value="Genomic_DNA"/>
</dbReference>
<evidence type="ECO:0008006" key="3">
    <source>
        <dbReference type="Google" id="ProtNLM"/>
    </source>
</evidence>
<dbReference type="Proteomes" id="UP000193303">
    <property type="component" value="Unassembled WGS sequence"/>
</dbReference>
<proteinExistence type="predicted"/>
<organism evidence="1 2">
    <name type="scientific">Neisseria dumasiana</name>
    <dbReference type="NCBI Taxonomy" id="1931275"/>
    <lineage>
        <taxon>Bacteria</taxon>
        <taxon>Pseudomonadati</taxon>
        <taxon>Pseudomonadota</taxon>
        <taxon>Betaproteobacteria</taxon>
        <taxon>Neisseriales</taxon>
        <taxon>Neisseriaceae</taxon>
        <taxon>Neisseria</taxon>
    </lineage>
</organism>
<dbReference type="Pfam" id="PF07505">
    <property type="entry name" value="DUF5131"/>
    <property type="match status" value="1"/>
</dbReference>
<accession>A0A1X3D1P0</accession>
<dbReference type="AlphaFoldDB" id="A0A1X3D1P0"/>
<gene>
    <name evidence="1" type="ORF">BV912_12855</name>
</gene>
<dbReference type="OrthoDB" id="9787478at2"/>
<comment type="caution">
    <text evidence="1">The sequence shown here is derived from an EMBL/GenBank/DDBJ whole genome shotgun (WGS) entry which is preliminary data.</text>
</comment>
<dbReference type="InterPro" id="IPR011101">
    <property type="entry name" value="DUF5131"/>
</dbReference>
<dbReference type="RefSeq" id="WP_085361004.1">
    <property type="nucleotide sequence ID" value="NZ_MTAB01000083.1"/>
</dbReference>
<protein>
    <recommendedName>
        <fullName evidence="3">Phage Gp37/Gp68 family protein</fullName>
    </recommendedName>
</protein>
<evidence type="ECO:0000313" key="2">
    <source>
        <dbReference type="Proteomes" id="UP000193303"/>
    </source>
</evidence>
<name>A0A1X3D1P0_9NEIS</name>